<accession>A0A1H9KD49</accession>
<sequence length="210" mass="23120">MSDTKTGSSTADTDVMRSFNLFVYGYFALLIISLYALAQPIGLFLAGAVVLGGHLLLHAPLFVLRGELKARCNKPAEAVREELSSVRNPLTSMWLANADVESGPQSGTVHFTRTGPLGLFSKRYQLSVTTLPDETIEQTIQRDGRSIVTARSSIESTEAETAIEMSFERNAIHAFSLLLMTVLESRLNRSLAAHGYDFVQESYSIGLRFR</sequence>
<gene>
    <name evidence="2" type="ORF">SAMN04489841_2881</name>
</gene>
<feature type="transmembrane region" description="Helical" evidence="1">
    <location>
        <begin position="44"/>
        <end position="64"/>
    </location>
</feature>
<organism evidence="2 3">
    <name type="scientific">Natrinema salaciae</name>
    <dbReference type="NCBI Taxonomy" id="1186196"/>
    <lineage>
        <taxon>Archaea</taxon>
        <taxon>Methanobacteriati</taxon>
        <taxon>Methanobacteriota</taxon>
        <taxon>Stenosarchaea group</taxon>
        <taxon>Halobacteria</taxon>
        <taxon>Halobacteriales</taxon>
        <taxon>Natrialbaceae</taxon>
        <taxon>Natrinema</taxon>
    </lineage>
</organism>
<reference evidence="3" key="1">
    <citation type="submission" date="2016-10" db="EMBL/GenBank/DDBJ databases">
        <authorList>
            <person name="Varghese N."/>
            <person name="Submissions S."/>
        </authorList>
    </citation>
    <scope>NUCLEOTIDE SEQUENCE [LARGE SCALE GENOMIC DNA]</scope>
    <source>
        <strain evidence="3">DSM 25055</strain>
    </source>
</reference>
<keyword evidence="3" id="KW-1185">Reference proteome</keyword>
<evidence type="ECO:0000256" key="1">
    <source>
        <dbReference type="SAM" id="Phobius"/>
    </source>
</evidence>
<dbReference type="AlphaFoldDB" id="A0A1H9KD49"/>
<name>A0A1H9KD49_9EURY</name>
<keyword evidence="1" id="KW-0472">Membrane</keyword>
<protein>
    <submittedName>
        <fullName evidence="2">Uncharacterized protein</fullName>
    </submittedName>
</protein>
<keyword evidence="1" id="KW-1133">Transmembrane helix</keyword>
<evidence type="ECO:0000313" key="2">
    <source>
        <dbReference type="EMBL" id="SEQ96867.1"/>
    </source>
</evidence>
<feature type="transmembrane region" description="Helical" evidence="1">
    <location>
        <begin position="21"/>
        <end position="38"/>
    </location>
</feature>
<dbReference type="EMBL" id="FOFD01000003">
    <property type="protein sequence ID" value="SEQ96867.1"/>
    <property type="molecule type" value="Genomic_DNA"/>
</dbReference>
<evidence type="ECO:0000313" key="3">
    <source>
        <dbReference type="Proteomes" id="UP000199114"/>
    </source>
</evidence>
<dbReference type="OrthoDB" id="375571at2157"/>
<dbReference type="RefSeq" id="WP_090618384.1">
    <property type="nucleotide sequence ID" value="NZ_FOFD01000003.1"/>
</dbReference>
<dbReference type="Proteomes" id="UP000199114">
    <property type="component" value="Unassembled WGS sequence"/>
</dbReference>
<keyword evidence="1" id="KW-0812">Transmembrane</keyword>
<proteinExistence type="predicted"/>